<reference evidence="1" key="1">
    <citation type="journal article" date="2020" name="Nature">
        <title>Giant virus diversity and host interactions through global metagenomics.</title>
        <authorList>
            <person name="Schulz F."/>
            <person name="Roux S."/>
            <person name="Paez-Espino D."/>
            <person name="Jungbluth S."/>
            <person name="Walsh D.A."/>
            <person name="Denef V.J."/>
            <person name="McMahon K.D."/>
            <person name="Konstantinidis K.T."/>
            <person name="Eloe-Fadrosh E.A."/>
            <person name="Kyrpides N.C."/>
            <person name="Woyke T."/>
        </authorList>
    </citation>
    <scope>NUCLEOTIDE SEQUENCE</scope>
    <source>
        <strain evidence="1">GVMAG-M-3300023184-60</strain>
    </source>
</reference>
<evidence type="ECO:0000313" key="1">
    <source>
        <dbReference type="EMBL" id="QHT89547.1"/>
    </source>
</evidence>
<accession>A0A6C0IAX9</accession>
<protein>
    <submittedName>
        <fullName evidence="1">Uncharacterized protein</fullName>
    </submittedName>
</protein>
<dbReference type="EMBL" id="MN740142">
    <property type="protein sequence ID" value="QHT89547.1"/>
    <property type="molecule type" value="Genomic_DNA"/>
</dbReference>
<dbReference type="AlphaFoldDB" id="A0A6C0IAX9"/>
<organism evidence="1">
    <name type="scientific">viral metagenome</name>
    <dbReference type="NCBI Taxonomy" id="1070528"/>
    <lineage>
        <taxon>unclassified sequences</taxon>
        <taxon>metagenomes</taxon>
        <taxon>organismal metagenomes</taxon>
    </lineage>
</organism>
<proteinExistence type="predicted"/>
<name>A0A6C0IAX9_9ZZZZ</name>
<sequence length="546" mass="63642">MLKYGNSDSQFCSGEGYDLNKCNTTLKNIILQNTKFLQHSRCLFMTFKEYTEKEHINNNIYCRVFRINETKIYETIKAELIRIKNTMLRPDTLTGIPLPIYAMMAKVLINENNENIFKGDYEVILYIPNLFNYDDPTKPQDGSTTYTLFPSLDAFSKQNRWMELMTSKYSKYLDIITRGSTKDRGKAIIRKNYFRNDLTNICNNLGCVSTTKENIPLPEYDANDDKMNSLVPNSSPYFPKSCLQTPYYSKHMMKFNDEDLKQYRGTNNILSADLDITTYCSAKNIEIYKKGLGDKYDKSIDKFVCEKIGEGKGKCIKDPSNSKKIICTDANEKDENGNYVKRALDLSDFINAQLSEFNTKYIEAGTDDENYSILYNNNILKELSFRNSKYPGPKNLQEVIFSMVEIDETKFSEDLFCTLPWGDMLLKQDYVINEEDTLEIDRVSFKSFNKEFEIKFDSEGYLYLYKNNNRMTRIPHQSGSLKCFKRRVLKFENMVLNIYGYDDQNNYDLRGFVKIIIKNMYITPASLILSNINGNFEIYDLGINKR</sequence>